<dbReference type="Proteomes" id="UP001153069">
    <property type="component" value="Unassembled WGS sequence"/>
</dbReference>
<dbReference type="PANTHER" id="PTHR12905">
    <property type="entry name" value="METALLOPHOSPHOESTERASE"/>
    <property type="match status" value="1"/>
</dbReference>
<dbReference type="Gene3D" id="3.60.21.10">
    <property type="match status" value="2"/>
</dbReference>
<dbReference type="EMBL" id="CAICTM010000229">
    <property type="protein sequence ID" value="CAB9505429.1"/>
    <property type="molecule type" value="Genomic_DNA"/>
</dbReference>
<dbReference type="SUPFAM" id="SSF56300">
    <property type="entry name" value="Metallo-dependent phosphatases"/>
    <property type="match status" value="1"/>
</dbReference>
<proteinExistence type="predicted"/>
<evidence type="ECO:0000313" key="4">
    <source>
        <dbReference type="Proteomes" id="UP001153069"/>
    </source>
</evidence>
<dbReference type="OrthoDB" id="630188at2759"/>
<reference evidence="3" key="1">
    <citation type="submission" date="2020-06" db="EMBL/GenBank/DDBJ databases">
        <authorList>
            <consortium name="Plant Systems Biology data submission"/>
        </authorList>
    </citation>
    <scope>NUCLEOTIDE SEQUENCE</scope>
    <source>
        <strain evidence="3">D6</strain>
    </source>
</reference>
<feature type="compositionally biased region" description="Basic and acidic residues" evidence="1">
    <location>
        <begin position="242"/>
        <end position="255"/>
    </location>
</feature>
<dbReference type="InterPro" id="IPR004843">
    <property type="entry name" value="Calcineurin-like_PHP"/>
</dbReference>
<dbReference type="PANTHER" id="PTHR12905:SF0">
    <property type="entry name" value="CALCINEURIN-LIKE PHOSPHOESTERASE DOMAIN-CONTAINING PROTEIN"/>
    <property type="match status" value="1"/>
</dbReference>
<dbReference type="InterPro" id="IPR051693">
    <property type="entry name" value="UPF0046_metallophosphoest"/>
</dbReference>
<accession>A0A9N8DT20</accession>
<gene>
    <name evidence="3" type="ORF">SEMRO_230_G093460.1</name>
</gene>
<evidence type="ECO:0000259" key="2">
    <source>
        <dbReference type="Pfam" id="PF00149"/>
    </source>
</evidence>
<dbReference type="AlphaFoldDB" id="A0A9N8DT20"/>
<feature type="region of interest" description="Disordered" evidence="1">
    <location>
        <begin position="236"/>
        <end position="255"/>
    </location>
</feature>
<name>A0A9N8DT20_9STRA</name>
<dbReference type="Pfam" id="PF00149">
    <property type="entry name" value="Metallophos"/>
    <property type="match status" value="1"/>
</dbReference>
<feature type="domain" description="Calcineurin-like phosphoesterase" evidence="2">
    <location>
        <begin position="2"/>
        <end position="172"/>
    </location>
</feature>
<evidence type="ECO:0000313" key="3">
    <source>
        <dbReference type="EMBL" id="CAB9505429.1"/>
    </source>
</evidence>
<dbReference type="InterPro" id="IPR029052">
    <property type="entry name" value="Metallo-depent_PP-like"/>
</dbReference>
<organism evidence="3 4">
    <name type="scientific">Seminavis robusta</name>
    <dbReference type="NCBI Taxonomy" id="568900"/>
    <lineage>
        <taxon>Eukaryota</taxon>
        <taxon>Sar</taxon>
        <taxon>Stramenopiles</taxon>
        <taxon>Ochrophyta</taxon>
        <taxon>Bacillariophyta</taxon>
        <taxon>Bacillariophyceae</taxon>
        <taxon>Bacillariophycidae</taxon>
        <taxon>Naviculales</taxon>
        <taxon>Naviculaceae</taxon>
        <taxon>Seminavis</taxon>
    </lineage>
</organism>
<sequence length="255" mass="28285">MVVVSDTHGFEKDLGVLPQGDVLLHLGDFARDGPPWVKQNSLQLLDEWLAQQPHKHKIVLKGNHDPRAYKPFVQNPQALYATSVQSVTIEGFVLALVPFRYQSAKIGKKNKSKAKPLLLPEACHVVASHVPPKGILDTVCTNGKAAGCDVLRQQLVSSTTPPPLVLCGHIHESRGWEEHNFNAANDDSNTLVVNAANANHGRATKIVHGPVVVELTRQQQQDGKEHVQVELLQMEQQGLPESSKRWEQEAMWREQ</sequence>
<comment type="caution">
    <text evidence="3">The sequence shown here is derived from an EMBL/GenBank/DDBJ whole genome shotgun (WGS) entry which is preliminary data.</text>
</comment>
<evidence type="ECO:0000256" key="1">
    <source>
        <dbReference type="SAM" id="MobiDB-lite"/>
    </source>
</evidence>
<dbReference type="GO" id="GO:0016787">
    <property type="term" value="F:hydrolase activity"/>
    <property type="evidence" value="ECO:0007669"/>
    <property type="project" value="InterPro"/>
</dbReference>
<protein>
    <submittedName>
        <fullName evidence="3">Metallophosphoesterase domain-containing protein 1</fullName>
    </submittedName>
</protein>
<keyword evidence="4" id="KW-1185">Reference proteome</keyword>